<dbReference type="PRINTS" id="PR01100">
    <property type="entry name" value="SHIKIMTKNASE"/>
</dbReference>
<dbReference type="Gene3D" id="3.40.50.300">
    <property type="entry name" value="P-loop containing nucleotide triphosphate hydrolases"/>
    <property type="match status" value="1"/>
</dbReference>
<dbReference type="GO" id="GO:0005829">
    <property type="term" value="C:cytosol"/>
    <property type="evidence" value="ECO:0007669"/>
    <property type="project" value="TreeGrafter"/>
</dbReference>
<dbReference type="EMBL" id="PKMF04000527">
    <property type="protein sequence ID" value="KAK7827225.1"/>
    <property type="molecule type" value="Genomic_DNA"/>
</dbReference>
<evidence type="ECO:0000313" key="5">
    <source>
        <dbReference type="Proteomes" id="UP000237347"/>
    </source>
</evidence>
<comment type="subcellular location">
    <subcellularLocation>
        <location evidence="1">Plastid</location>
        <location evidence="1">Chloroplast</location>
    </subcellularLocation>
</comment>
<dbReference type="PANTHER" id="PTHR21087">
    <property type="entry name" value="SHIKIMATE KINASE"/>
    <property type="match status" value="1"/>
</dbReference>
<comment type="similarity">
    <text evidence="2">Belongs to the shikimate kinase family.</text>
</comment>
<proteinExistence type="inferred from homology"/>
<comment type="caution">
    <text evidence="4">The sequence shown here is derived from an EMBL/GenBank/DDBJ whole genome shotgun (WGS) entry which is preliminary data.</text>
</comment>
<gene>
    <name evidence="4" type="primary">SKL1_0</name>
    <name evidence="4" type="ORF">CFP56_031305</name>
</gene>
<sequence length="337" mass="36740">MSVSVSMSMELITSCNCNTLQFQRPFHAVASSFSLSQTHFPHSLSTRNYHTRRFHPPLPTSPSHTQSLSTTCSVANDSTLNPETKDAVLEPSLALKKKAMDISPELKGTSIFLVGMKSSVKTSLGKLLAGVLRYYYFDSDGLVEEAAGGESAAKSLKESDEKAFCESETEVLKQLSSMGRLVICAGDGAVQSSTNLAFLRHGISICVDVPLDMVAREVIKDQSQLSDSEIYTSEAYSEVLTQLIALHEEMKGGYGTADATVSLQSISPQFLALTSSCSQLYFLGGSNSYRFFAEVATQLGCDDMDAVTIEDMTLEILKEIEKLTRVKKLMEEAARPF</sequence>
<evidence type="ECO:0000256" key="1">
    <source>
        <dbReference type="ARBA" id="ARBA00004229"/>
    </source>
</evidence>
<dbReference type="GO" id="GO:0009507">
    <property type="term" value="C:chloroplast"/>
    <property type="evidence" value="ECO:0007669"/>
    <property type="project" value="UniProtKB-SubCell"/>
</dbReference>
<keyword evidence="5" id="KW-1185">Reference proteome</keyword>
<keyword evidence="4" id="KW-0418">Kinase</keyword>
<dbReference type="SUPFAM" id="SSF52540">
    <property type="entry name" value="P-loop containing nucleoside triphosphate hydrolases"/>
    <property type="match status" value="1"/>
</dbReference>
<organism evidence="4 5">
    <name type="scientific">Quercus suber</name>
    <name type="common">Cork oak</name>
    <dbReference type="NCBI Taxonomy" id="58331"/>
    <lineage>
        <taxon>Eukaryota</taxon>
        <taxon>Viridiplantae</taxon>
        <taxon>Streptophyta</taxon>
        <taxon>Embryophyta</taxon>
        <taxon>Tracheophyta</taxon>
        <taxon>Spermatophyta</taxon>
        <taxon>Magnoliopsida</taxon>
        <taxon>eudicotyledons</taxon>
        <taxon>Gunneridae</taxon>
        <taxon>Pentapetalae</taxon>
        <taxon>rosids</taxon>
        <taxon>fabids</taxon>
        <taxon>Fagales</taxon>
        <taxon>Fagaceae</taxon>
        <taxon>Quercus</taxon>
    </lineage>
</organism>
<accession>A0AAW0JK79</accession>
<dbReference type="Pfam" id="PF01202">
    <property type="entry name" value="SKI"/>
    <property type="match status" value="1"/>
</dbReference>
<evidence type="ECO:0000313" key="4">
    <source>
        <dbReference type="EMBL" id="KAK7827225.1"/>
    </source>
</evidence>
<feature type="compositionally biased region" description="Polar residues" evidence="3">
    <location>
        <begin position="61"/>
        <end position="71"/>
    </location>
</feature>
<evidence type="ECO:0000256" key="2">
    <source>
        <dbReference type="ARBA" id="ARBA00006997"/>
    </source>
</evidence>
<dbReference type="GO" id="GO:0016301">
    <property type="term" value="F:kinase activity"/>
    <property type="evidence" value="ECO:0007669"/>
    <property type="project" value="UniProtKB-KW"/>
</dbReference>
<reference evidence="4 5" key="1">
    <citation type="journal article" date="2018" name="Sci. Data">
        <title>The draft genome sequence of cork oak.</title>
        <authorList>
            <person name="Ramos A.M."/>
            <person name="Usie A."/>
            <person name="Barbosa P."/>
            <person name="Barros P.M."/>
            <person name="Capote T."/>
            <person name="Chaves I."/>
            <person name="Simoes F."/>
            <person name="Abreu I."/>
            <person name="Carrasquinho I."/>
            <person name="Faro C."/>
            <person name="Guimaraes J.B."/>
            <person name="Mendonca D."/>
            <person name="Nobrega F."/>
            <person name="Rodrigues L."/>
            <person name="Saibo N.J.M."/>
            <person name="Varela M.C."/>
            <person name="Egas C."/>
            <person name="Matos J."/>
            <person name="Miguel C.M."/>
            <person name="Oliveira M.M."/>
            <person name="Ricardo C.P."/>
            <person name="Goncalves S."/>
        </authorList>
    </citation>
    <scope>NUCLEOTIDE SEQUENCE [LARGE SCALE GENOMIC DNA]</scope>
    <source>
        <strain evidence="5">cv. HL8</strain>
    </source>
</reference>
<keyword evidence="4" id="KW-0808">Transferase</keyword>
<name>A0AAW0JK79_QUESU</name>
<dbReference type="Proteomes" id="UP000237347">
    <property type="component" value="Unassembled WGS sequence"/>
</dbReference>
<evidence type="ECO:0000256" key="3">
    <source>
        <dbReference type="SAM" id="MobiDB-lite"/>
    </source>
</evidence>
<dbReference type="InterPro" id="IPR027417">
    <property type="entry name" value="P-loop_NTPase"/>
</dbReference>
<protein>
    <submittedName>
        <fullName evidence="4">Inactive shikimate kinase like 1</fullName>
    </submittedName>
</protein>
<feature type="region of interest" description="Disordered" evidence="3">
    <location>
        <begin position="51"/>
        <end position="71"/>
    </location>
</feature>
<dbReference type="FunFam" id="3.40.50.300:FF:001033">
    <property type="entry name" value="Shikimate kinase 2, chloroplastic"/>
    <property type="match status" value="1"/>
</dbReference>
<dbReference type="PANTHER" id="PTHR21087:SF4">
    <property type="entry name" value="INACTIVE SHIKIMATE KINASE LIKE 1, CHLOROPLASTIC-RELATED"/>
    <property type="match status" value="1"/>
</dbReference>
<dbReference type="InterPro" id="IPR031322">
    <property type="entry name" value="Shikimate/glucono_kinase"/>
</dbReference>
<dbReference type="AlphaFoldDB" id="A0AAW0JK79"/>